<dbReference type="GO" id="GO:0019284">
    <property type="term" value="P:L-methionine salvage from S-adenosylmethionine"/>
    <property type="evidence" value="ECO:0007669"/>
    <property type="project" value="TreeGrafter"/>
</dbReference>
<keyword evidence="5" id="KW-1185">Reference proteome</keyword>
<dbReference type="SUPFAM" id="SSF53167">
    <property type="entry name" value="Purine and uridine phosphorylases"/>
    <property type="match status" value="1"/>
</dbReference>
<reference evidence="4 5" key="1">
    <citation type="submission" date="2024-01" db="EMBL/GenBank/DDBJ databases">
        <title>Complete Genome Sequence of Alkalicoccus halolimnae BZ-SZ-XJ29T, a Moderately Halophilic Bacterium Isolated from a Salt Lake.</title>
        <authorList>
            <person name="Zhao B."/>
        </authorList>
    </citation>
    <scope>NUCLEOTIDE SEQUENCE [LARGE SCALE GENOMIC DNA]</scope>
    <source>
        <strain evidence="4 5">BZ-SZ-XJ29</strain>
    </source>
</reference>
<sequence>MASILIMTAVEKEREAVLKGLGDFPPAKTALCGFGPVESAVRASAMLASCKPDLLVNAGIAGAIPGRAAVGETVIGEESILADLGAESPEGFLSVKDLGFGTDRWFSPEAGKVISHYTRGNVHKGQILTLSTVTGTELTLEELKKRYPHALAEAMEGAGAAAAAAFHGVPFLEMRTISNLAGPRDRGGWELDKALEALTDSIRTLKEAF</sequence>
<dbReference type="InterPro" id="IPR019963">
    <property type="entry name" value="FL_hydrolase_MqnB"/>
</dbReference>
<keyword evidence="4" id="KW-0326">Glycosidase</keyword>
<comment type="pathway">
    <text evidence="1">Quinol/quinone metabolism; menaquinone biosynthesis.</text>
</comment>
<name>A0A5C7FEL0_9BACI</name>
<gene>
    <name evidence="1" type="primary">mqnB</name>
    <name evidence="4" type="ORF">FTX54_003270</name>
</gene>
<dbReference type="NCBIfam" id="NF006087">
    <property type="entry name" value="PRK08236.1"/>
    <property type="match status" value="1"/>
</dbReference>
<comment type="similarity">
    <text evidence="1">Belongs to the PNP/UDP phosphorylase family. Futalosine hydrolase subfamily.</text>
</comment>
<dbReference type="PANTHER" id="PTHR46832:SF2">
    <property type="entry name" value="FUTALOSINE HYDROLASE"/>
    <property type="match status" value="1"/>
</dbReference>
<dbReference type="GO" id="GO:0009116">
    <property type="term" value="P:nucleoside metabolic process"/>
    <property type="evidence" value="ECO:0007669"/>
    <property type="project" value="InterPro"/>
</dbReference>
<evidence type="ECO:0000259" key="3">
    <source>
        <dbReference type="Pfam" id="PF01048"/>
    </source>
</evidence>
<dbReference type="GO" id="GO:0009234">
    <property type="term" value="P:menaquinone biosynthetic process"/>
    <property type="evidence" value="ECO:0007669"/>
    <property type="project" value="UniProtKB-UniRule"/>
</dbReference>
<evidence type="ECO:0000313" key="5">
    <source>
        <dbReference type="Proteomes" id="UP000321816"/>
    </source>
</evidence>
<evidence type="ECO:0000256" key="1">
    <source>
        <dbReference type="HAMAP-Rule" id="MF_00991"/>
    </source>
</evidence>
<dbReference type="NCBIfam" id="TIGR03664">
    <property type="entry name" value="fut_nucase"/>
    <property type="match status" value="1"/>
</dbReference>
<dbReference type="Pfam" id="PF01048">
    <property type="entry name" value="PNP_UDP_1"/>
    <property type="match status" value="1"/>
</dbReference>
<dbReference type="InterPro" id="IPR000845">
    <property type="entry name" value="Nucleoside_phosphorylase_d"/>
</dbReference>
<dbReference type="KEGG" id="ahal:FTX54_003270"/>
<dbReference type="InterPro" id="IPR035994">
    <property type="entry name" value="Nucleoside_phosphorylase_sf"/>
</dbReference>
<dbReference type="PANTHER" id="PTHR46832">
    <property type="entry name" value="5'-METHYLTHIOADENOSINE/S-ADENOSYLHOMOCYSTEINE NUCLEOSIDASE"/>
    <property type="match status" value="1"/>
</dbReference>
<accession>A0A5C7FEL0</accession>
<evidence type="ECO:0000256" key="2">
    <source>
        <dbReference type="NCBIfam" id="TIGR03664"/>
    </source>
</evidence>
<dbReference type="AlphaFoldDB" id="A0A5C7FEL0"/>
<organism evidence="4 5">
    <name type="scientific">Alkalicoccus halolimnae</name>
    <dbReference type="NCBI Taxonomy" id="1667239"/>
    <lineage>
        <taxon>Bacteria</taxon>
        <taxon>Bacillati</taxon>
        <taxon>Bacillota</taxon>
        <taxon>Bacilli</taxon>
        <taxon>Bacillales</taxon>
        <taxon>Bacillaceae</taxon>
        <taxon>Alkalicoccus</taxon>
    </lineage>
</organism>
<dbReference type="GO" id="GO:0008782">
    <property type="term" value="F:adenosylhomocysteine nucleosidase activity"/>
    <property type="evidence" value="ECO:0007669"/>
    <property type="project" value="TreeGrafter"/>
</dbReference>
<dbReference type="GO" id="GO:0008930">
    <property type="term" value="F:methylthioadenosine nucleosidase activity"/>
    <property type="evidence" value="ECO:0007669"/>
    <property type="project" value="TreeGrafter"/>
</dbReference>
<proteinExistence type="inferred from homology"/>
<protein>
    <recommendedName>
        <fullName evidence="1 2">Futalosine hydrolase</fullName>
        <shortName evidence="1">FL hydrolase</shortName>
        <ecNumber evidence="1 2">3.2.2.26</ecNumber>
    </recommendedName>
    <alternativeName>
        <fullName evidence="1">Futalosine nucleosidase</fullName>
    </alternativeName>
    <alternativeName>
        <fullName evidence="1">Menaquinone biosynthetic enzyme MqnB</fullName>
    </alternativeName>
</protein>
<comment type="function">
    <text evidence="1">Catalyzes the hydrolysis of futalosine (FL) to dehypoxanthine futalosine (DHFL) and hypoxanthine, a step in the biosynthesis of menaquinone (MK, vitamin K2).</text>
</comment>
<dbReference type="RefSeq" id="WP_147805066.1">
    <property type="nucleotide sequence ID" value="NZ_CP144914.1"/>
</dbReference>
<dbReference type="Proteomes" id="UP000321816">
    <property type="component" value="Chromosome"/>
</dbReference>
<evidence type="ECO:0000313" key="4">
    <source>
        <dbReference type="EMBL" id="WWD80602.1"/>
    </source>
</evidence>
<comment type="catalytic activity">
    <reaction evidence="1">
        <text>futalosine + H2O = dehypoxanthine futalosine + hypoxanthine</text>
        <dbReference type="Rhea" id="RHEA:25904"/>
        <dbReference type="ChEBI" id="CHEBI:15377"/>
        <dbReference type="ChEBI" id="CHEBI:17368"/>
        <dbReference type="ChEBI" id="CHEBI:58863"/>
        <dbReference type="ChEBI" id="CHEBI:58864"/>
        <dbReference type="EC" id="3.2.2.26"/>
    </reaction>
</comment>
<dbReference type="HAMAP" id="MF_00991">
    <property type="entry name" value="MqnB"/>
    <property type="match status" value="1"/>
</dbReference>
<feature type="domain" description="Nucleoside phosphorylase" evidence="3">
    <location>
        <begin position="30"/>
        <end position="201"/>
    </location>
</feature>
<dbReference type="CDD" id="cd17766">
    <property type="entry name" value="futalosine_nucleosidase_MqnB"/>
    <property type="match status" value="1"/>
</dbReference>
<dbReference type="EMBL" id="CP144914">
    <property type="protein sequence ID" value="WWD80602.1"/>
    <property type="molecule type" value="Genomic_DNA"/>
</dbReference>
<keyword evidence="1 4" id="KW-0378">Hydrolase</keyword>
<dbReference type="OrthoDB" id="9788270at2"/>
<dbReference type="GO" id="GO:0005829">
    <property type="term" value="C:cytosol"/>
    <property type="evidence" value="ECO:0007669"/>
    <property type="project" value="TreeGrafter"/>
</dbReference>
<dbReference type="EC" id="3.2.2.26" evidence="1 2"/>
<dbReference type="Gene3D" id="3.40.50.1580">
    <property type="entry name" value="Nucleoside phosphorylase domain"/>
    <property type="match status" value="1"/>
</dbReference>
<keyword evidence="1" id="KW-0474">Menaquinone biosynthesis</keyword>